<feature type="chain" id="PRO_5042129188" description="Secreted protein" evidence="1">
    <location>
        <begin position="22"/>
        <end position="94"/>
    </location>
</feature>
<comment type="caution">
    <text evidence="2">The sequence shown here is derived from an EMBL/GenBank/DDBJ whole genome shotgun (WGS) entry which is preliminary data.</text>
</comment>
<protein>
    <recommendedName>
        <fullName evidence="4">Secreted protein</fullName>
    </recommendedName>
</protein>
<evidence type="ECO:0000313" key="2">
    <source>
        <dbReference type="EMBL" id="KAI1720185.1"/>
    </source>
</evidence>
<dbReference type="EMBL" id="JAKKPZ010000006">
    <property type="protein sequence ID" value="KAI1720185.1"/>
    <property type="molecule type" value="Genomic_DNA"/>
</dbReference>
<evidence type="ECO:0000256" key="1">
    <source>
        <dbReference type="SAM" id="SignalP"/>
    </source>
</evidence>
<dbReference type="Proteomes" id="UP001201812">
    <property type="component" value="Unassembled WGS sequence"/>
</dbReference>
<feature type="signal peptide" evidence="1">
    <location>
        <begin position="1"/>
        <end position="21"/>
    </location>
</feature>
<evidence type="ECO:0000313" key="3">
    <source>
        <dbReference type="Proteomes" id="UP001201812"/>
    </source>
</evidence>
<keyword evidence="3" id="KW-1185">Reference proteome</keyword>
<organism evidence="2 3">
    <name type="scientific">Ditylenchus destructor</name>
    <dbReference type="NCBI Taxonomy" id="166010"/>
    <lineage>
        <taxon>Eukaryota</taxon>
        <taxon>Metazoa</taxon>
        <taxon>Ecdysozoa</taxon>
        <taxon>Nematoda</taxon>
        <taxon>Chromadorea</taxon>
        <taxon>Rhabditida</taxon>
        <taxon>Tylenchina</taxon>
        <taxon>Tylenchomorpha</taxon>
        <taxon>Sphaerularioidea</taxon>
        <taxon>Anguinidae</taxon>
        <taxon>Anguininae</taxon>
        <taxon>Ditylenchus</taxon>
    </lineage>
</organism>
<reference evidence="2" key="1">
    <citation type="submission" date="2022-01" db="EMBL/GenBank/DDBJ databases">
        <title>Genome Sequence Resource for Two Populations of Ditylenchus destructor, the Migratory Endoparasitic Phytonematode.</title>
        <authorList>
            <person name="Zhang H."/>
            <person name="Lin R."/>
            <person name="Xie B."/>
        </authorList>
    </citation>
    <scope>NUCLEOTIDE SEQUENCE</scope>
    <source>
        <strain evidence="2">BazhouSP</strain>
    </source>
</reference>
<proteinExistence type="predicted"/>
<gene>
    <name evidence="2" type="ORF">DdX_05561</name>
</gene>
<name>A0AAD4NAZ7_9BILA</name>
<keyword evidence="1" id="KW-0732">Signal</keyword>
<sequence>MAVRLCETMFLVLLGGMPALARCCEEALLEAAVPDDDYVGVVLALCDTALPSLSSQTLRAGRQRWQSLHRWVGHTDTRRDSEKKHSHCAFLESR</sequence>
<dbReference type="AlphaFoldDB" id="A0AAD4NAZ7"/>
<evidence type="ECO:0008006" key="4">
    <source>
        <dbReference type="Google" id="ProtNLM"/>
    </source>
</evidence>
<accession>A0AAD4NAZ7</accession>